<reference evidence="9" key="1">
    <citation type="submission" date="2020-07" db="EMBL/GenBank/DDBJ databases">
        <title>Genome sequence and genetic diversity analysis of an under-domesticated orphan crop, white fonio (Digitaria exilis).</title>
        <authorList>
            <person name="Bennetzen J.L."/>
            <person name="Chen S."/>
            <person name="Ma X."/>
            <person name="Wang X."/>
            <person name="Yssel A.E.J."/>
            <person name="Chaluvadi S.R."/>
            <person name="Johnson M."/>
            <person name="Gangashetty P."/>
            <person name="Hamidou F."/>
            <person name="Sanogo M.D."/>
            <person name="Zwaenepoel A."/>
            <person name="Wallace J."/>
            <person name="Van De Peer Y."/>
            <person name="Van Deynze A."/>
        </authorList>
    </citation>
    <scope>NUCLEOTIDE SEQUENCE</scope>
    <source>
        <tissue evidence="9">Leaves</tissue>
    </source>
</reference>
<proteinExistence type="inferred from homology"/>
<feature type="transmembrane region" description="Helical" evidence="7">
    <location>
        <begin position="387"/>
        <end position="409"/>
    </location>
</feature>
<evidence type="ECO:0000256" key="5">
    <source>
        <dbReference type="ARBA" id="ARBA00023136"/>
    </source>
</evidence>
<keyword evidence="10" id="KW-1185">Reference proteome</keyword>
<keyword evidence="4 7" id="KW-1133">Transmembrane helix</keyword>
<dbReference type="AlphaFoldDB" id="A0A835FDH9"/>
<dbReference type="OrthoDB" id="670984at2759"/>
<keyword evidence="5 7" id="KW-0472">Membrane</keyword>
<organism evidence="9 10">
    <name type="scientific">Digitaria exilis</name>
    <dbReference type="NCBI Taxonomy" id="1010633"/>
    <lineage>
        <taxon>Eukaryota</taxon>
        <taxon>Viridiplantae</taxon>
        <taxon>Streptophyta</taxon>
        <taxon>Embryophyta</taxon>
        <taxon>Tracheophyta</taxon>
        <taxon>Spermatophyta</taxon>
        <taxon>Magnoliopsida</taxon>
        <taxon>Liliopsida</taxon>
        <taxon>Poales</taxon>
        <taxon>Poaceae</taxon>
        <taxon>PACMAD clade</taxon>
        <taxon>Panicoideae</taxon>
        <taxon>Panicodae</taxon>
        <taxon>Paniceae</taxon>
        <taxon>Anthephorinae</taxon>
        <taxon>Digitaria</taxon>
    </lineage>
</organism>
<comment type="subcellular location">
    <subcellularLocation>
        <location evidence="1">Membrane</location>
        <topology evidence="1">Multi-pass membrane protein</topology>
    </subcellularLocation>
</comment>
<dbReference type="InterPro" id="IPR000620">
    <property type="entry name" value="EamA_dom"/>
</dbReference>
<feature type="domain" description="EamA" evidence="8">
    <location>
        <begin position="358"/>
        <end position="494"/>
    </location>
</feature>
<dbReference type="GO" id="GO:0022857">
    <property type="term" value="F:transmembrane transporter activity"/>
    <property type="evidence" value="ECO:0007669"/>
    <property type="project" value="InterPro"/>
</dbReference>
<feature type="domain" description="EamA" evidence="8">
    <location>
        <begin position="190"/>
        <end position="308"/>
    </location>
</feature>
<dbReference type="PANTHER" id="PTHR31218">
    <property type="entry name" value="WAT1-RELATED PROTEIN"/>
    <property type="match status" value="1"/>
</dbReference>
<feature type="transmembrane region" description="Helical" evidence="7">
    <location>
        <begin position="310"/>
        <end position="328"/>
    </location>
</feature>
<protein>
    <recommendedName>
        <fullName evidence="8">EamA domain-containing protein</fullName>
    </recommendedName>
</protein>
<evidence type="ECO:0000313" key="9">
    <source>
        <dbReference type="EMBL" id="KAF8737808.1"/>
    </source>
</evidence>
<feature type="transmembrane region" description="Helical" evidence="7">
    <location>
        <begin position="6"/>
        <end position="23"/>
    </location>
</feature>
<feature type="transmembrane region" description="Helical" evidence="7">
    <location>
        <begin position="77"/>
        <end position="100"/>
    </location>
</feature>
<dbReference type="Pfam" id="PF00892">
    <property type="entry name" value="EamA"/>
    <property type="match status" value="2"/>
</dbReference>
<feature type="transmembrane region" description="Helical" evidence="7">
    <location>
        <begin position="478"/>
        <end position="497"/>
    </location>
</feature>
<feature type="compositionally biased region" description="Low complexity" evidence="6">
    <location>
        <begin position="526"/>
        <end position="535"/>
    </location>
</feature>
<dbReference type="EMBL" id="JACEFO010001378">
    <property type="protein sequence ID" value="KAF8737808.1"/>
    <property type="molecule type" value="Genomic_DNA"/>
</dbReference>
<evidence type="ECO:0000256" key="1">
    <source>
        <dbReference type="ARBA" id="ARBA00004141"/>
    </source>
</evidence>
<evidence type="ECO:0000259" key="8">
    <source>
        <dbReference type="Pfam" id="PF00892"/>
    </source>
</evidence>
<feature type="transmembrane region" description="Helical" evidence="7">
    <location>
        <begin position="112"/>
        <end position="131"/>
    </location>
</feature>
<dbReference type="InterPro" id="IPR037185">
    <property type="entry name" value="EmrE-like"/>
</dbReference>
<feature type="transmembrane region" description="Helical" evidence="7">
    <location>
        <begin position="455"/>
        <end position="472"/>
    </location>
</feature>
<name>A0A835FDH9_9POAL</name>
<dbReference type="Gramene" id="Dexi1A01G0000510.1">
    <property type="protein sequence ID" value="Dexi1A01G0000510.1:cds"/>
    <property type="gene ID" value="Dexi1A01G0000510"/>
</dbReference>
<comment type="caution">
    <text evidence="9">The sequence shown here is derived from an EMBL/GenBank/DDBJ whole genome shotgun (WGS) entry which is preliminary data.</text>
</comment>
<sequence>MAFNQGMHTTLTAFLFLAPIAYFRERMEKLDLKTGAGIAKVIGTAVGFTGAIILALYQGPSLTKSPPTMAVGAHHSSSRWAVGSVALLAGAACWSFWFILQSRLGKKYPALYSGNALMFLLSFLQMAAMALATERDLSVWILTTKLQIFTQKTTVIDQQQRKEAMVGIGKKTTASSWWSMEAVMLPASMVLVQVFTMGALLLSKLALNVGMEPFVLLAYRNLIGAIIVAPFAFYFDRAMLRKVNLKVMCWLSVSALLGIVLAMGLHYYGLRATNAAYSVNFLNLIPVVTFAMAVALRLERLSASTWAGRMKMAGTAVCVGGTMVASLYKGPLLHPWPTHLLHHHAAAAVPAHRNMALGTVYLCGSCVAYALWFIVQARVGRVFPCKYMATMLACVSGTLQALAIGAAVSRRAAAWRLTWDLQLLAVVYSGALNTGATFCLISWAIARRGPIYPSMFNSLALVGTMVMDSLLLGTDVSVGSLLGALLIVLGLYAFLWGKGREMSKQQQHPPHHLTPGPNNNQPPPDASTATAPAPALANSSNVHGDDERV</sequence>
<evidence type="ECO:0000313" key="10">
    <source>
        <dbReference type="Proteomes" id="UP000636709"/>
    </source>
</evidence>
<evidence type="ECO:0000256" key="6">
    <source>
        <dbReference type="SAM" id="MobiDB-lite"/>
    </source>
</evidence>
<comment type="similarity">
    <text evidence="2">Belongs to the drug/metabolite transporter (DMT) superfamily. Plant drug/metabolite exporter (P-DME) (TC 2.A.7.4) family.</text>
</comment>
<feature type="region of interest" description="Disordered" evidence="6">
    <location>
        <begin position="504"/>
        <end position="549"/>
    </location>
</feature>
<evidence type="ECO:0000256" key="7">
    <source>
        <dbReference type="SAM" id="Phobius"/>
    </source>
</evidence>
<accession>A0A835FDH9</accession>
<gene>
    <name evidence="9" type="ORF">HU200_014038</name>
</gene>
<feature type="transmembrane region" description="Helical" evidence="7">
    <location>
        <begin position="355"/>
        <end position="375"/>
    </location>
</feature>
<feature type="transmembrane region" description="Helical" evidence="7">
    <location>
        <begin position="421"/>
        <end position="443"/>
    </location>
</feature>
<feature type="transmembrane region" description="Helical" evidence="7">
    <location>
        <begin position="247"/>
        <end position="269"/>
    </location>
</feature>
<dbReference type="InterPro" id="IPR030184">
    <property type="entry name" value="WAT1-related"/>
</dbReference>
<feature type="transmembrane region" description="Helical" evidence="7">
    <location>
        <begin position="35"/>
        <end position="57"/>
    </location>
</feature>
<feature type="transmembrane region" description="Helical" evidence="7">
    <location>
        <begin position="275"/>
        <end position="298"/>
    </location>
</feature>
<dbReference type="GO" id="GO:0016020">
    <property type="term" value="C:membrane"/>
    <property type="evidence" value="ECO:0007669"/>
    <property type="project" value="UniProtKB-SubCell"/>
</dbReference>
<evidence type="ECO:0000256" key="2">
    <source>
        <dbReference type="ARBA" id="ARBA00007635"/>
    </source>
</evidence>
<feature type="transmembrane region" description="Helical" evidence="7">
    <location>
        <begin position="214"/>
        <end position="235"/>
    </location>
</feature>
<keyword evidence="3 7" id="KW-0812">Transmembrane</keyword>
<evidence type="ECO:0000256" key="3">
    <source>
        <dbReference type="ARBA" id="ARBA00022692"/>
    </source>
</evidence>
<evidence type="ECO:0000256" key="4">
    <source>
        <dbReference type="ARBA" id="ARBA00022989"/>
    </source>
</evidence>
<dbReference type="SUPFAM" id="SSF103481">
    <property type="entry name" value="Multidrug resistance efflux transporter EmrE"/>
    <property type="match status" value="2"/>
</dbReference>
<dbReference type="Proteomes" id="UP000636709">
    <property type="component" value="Unassembled WGS sequence"/>
</dbReference>